<dbReference type="InterPro" id="IPR002885">
    <property type="entry name" value="PPR_rpt"/>
</dbReference>
<sequence>MLLSLVWRSYVVVRPLSTEAATTMKSTRSGGGNGITTSLESGTSIATSTRGIDTLGRRLLSLIYAKRSVVIVISKWKEEGHPVRKYELNHIVRELRKHKRYKYALEVCEWMRVQDDIQLLSGDYAVHLDLIAKVHGMNNAEKFFEDLPDRLKVQTTCTALLHTYVQHKDTAEAESLMEKMSDAVS</sequence>
<keyword evidence="2" id="KW-0677">Repeat</keyword>
<dbReference type="Proteomes" id="UP000011115">
    <property type="component" value="Unassembled WGS sequence"/>
</dbReference>
<dbReference type="PaxDb" id="4113-PGSC0003DMT400092266"/>
<evidence type="ECO:0000256" key="1">
    <source>
        <dbReference type="ARBA" id="ARBA00007626"/>
    </source>
</evidence>
<dbReference type="InterPro" id="IPR011990">
    <property type="entry name" value="TPR-like_helical_dom_sf"/>
</dbReference>
<dbReference type="HOGENOM" id="CLU_1463683_0_0_1"/>
<dbReference type="Gene3D" id="1.25.40.10">
    <property type="entry name" value="Tetratricopeptide repeat domain"/>
    <property type="match status" value="1"/>
</dbReference>
<comment type="similarity">
    <text evidence="1">Belongs to the PPR family. P subfamily.</text>
</comment>
<dbReference type="GO" id="GO:0003729">
    <property type="term" value="F:mRNA binding"/>
    <property type="evidence" value="ECO:0007669"/>
    <property type="project" value="UniProtKB-ARBA"/>
</dbReference>
<reference evidence="4" key="1">
    <citation type="journal article" date="2011" name="Nature">
        <title>Genome sequence and analysis of the tuber crop potato.</title>
        <authorList>
            <consortium name="The Potato Genome Sequencing Consortium"/>
        </authorList>
    </citation>
    <scope>NUCLEOTIDE SEQUENCE [LARGE SCALE GENOMIC DNA]</scope>
    <source>
        <strain evidence="4">cv. DM1-3 516 R44</strain>
    </source>
</reference>
<name>M1DPF8_SOLTU</name>
<dbReference type="OMA" id="EVSTWMA"/>
<dbReference type="NCBIfam" id="TIGR00756">
    <property type="entry name" value="PPR"/>
    <property type="match status" value="1"/>
</dbReference>
<dbReference type="EnsemblPlants" id="PGSC0003DMT400092266">
    <property type="protein sequence ID" value="PGSC0003DMT400092266"/>
    <property type="gene ID" value="PGSC0003DMG400041837"/>
</dbReference>
<dbReference type="eggNOG" id="KOG4197">
    <property type="taxonomic scope" value="Eukaryota"/>
</dbReference>
<reference evidence="3" key="2">
    <citation type="submission" date="2015-06" db="UniProtKB">
        <authorList>
            <consortium name="EnsemblPlants"/>
        </authorList>
    </citation>
    <scope>IDENTIFICATION</scope>
    <source>
        <strain evidence="3">DM1-3 516 R44</strain>
    </source>
</reference>
<organism evidence="3 4">
    <name type="scientific">Solanum tuberosum</name>
    <name type="common">Potato</name>
    <dbReference type="NCBI Taxonomy" id="4113"/>
    <lineage>
        <taxon>Eukaryota</taxon>
        <taxon>Viridiplantae</taxon>
        <taxon>Streptophyta</taxon>
        <taxon>Embryophyta</taxon>
        <taxon>Tracheophyta</taxon>
        <taxon>Spermatophyta</taxon>
        <taxon>Magnoliopsida</taxon>
        <taxon>eudicotyledons</taxon>
        <taxon>Gunneridae</taxon>
        <taxon>Pentapetalae</taxon>
        <taxon>asterids</taxon>
        <taxon>lamiids</taxon>
        <taxon>Solanales</taxon>
        <taxon>Solanaceae</taxon>
        <taxon>Solanoideae</taxon>
        <taxon>Solaneae</taxon>
        <taxon>Solanum</taxon>
    </lineage>
</organism>
<proteinExistence type="inferred from homology"/>
<evidence type="ECO:0000313" key="4">
    <source>
        <dbReference type="Proteomes" id="UP000011115"/>
    </source>
</evidence>
<accession>M1DPF8</accession>
<keyword evidence="4" id="KW-1185">Reference proteome</keyword>
<protein>
    <submittedName>
        <fullName evidence="3">Pentatricopeptide repeat-containing protein, mitochondrial</fullName>
    </submittedName>
</protein>
<dbReference type="InParanoid" id="M1DPF8"/>
<dbReference type="PANTHER" id="PTHR45717:SF45">
    <property type="entry name" value="OS12G0527900 PROTEIN"/>
    <property type="match status" value="1"/>
</dbReference>
<dbReference type="Gramene" id="PGSC0003DMT400092266">
    <property type="protein sequence ID" value="PGSC0003DMT400092266"/>
    <property type="gene ID" value="PGSC0003DMG400041837"/>
</dbReference>
<evidence type="ECO:0000256" key="2">
    <source>
        <dbReference type="ARBA" id="ARBA00022737"/>
    </source>
</evidence>
<dbReference type="PANTHER" id="PTHR45717">
    <property type="entry name" value="OS12G0527900 PROTEIN"/>
    <property type="match status" value="1"/>
</dbReference>
<dbReference type="AlphaFoldDB" id="M1DPF8"/>
<evidence type="ECO:0000313" key="3">
    <source>
        <dbReference type="EnsemblPlants" id="PGSC0003DMT400092266"/>
    </source>
</evidence>